<sequence>MQKNLLIVFAKNITKGKVKTRLAASIGNEGALEVYKALFNITERASTQVKNADLRIYFSHEILADTWPNADKYLQCEGNLGDKMKAAFSRGFADGYTNIIGIGADLADLTAGLIEDAFEKLQEKDFVFGPAEDGGYYLVGTSQPQLYIFENKPWSTEALLDITLKEIKANQHSVTTLKTLNDIDYLEDLQASVLAEEFKGYWS</sequence>
<reference evidence="1 2" key="1">
    <citation type="submission" date="2018-06" db="EMBL/GenBank/DDBJ databases">
        <title>The draft genome sequence of Crocinitomix sp. SM1701.</title>
        <authorList>
            <person name="Zhang X."/>
        </authorList>
    </citation>
    <scope>NUCLEOTIDE SEQUENCE [LARGE SCALE GENOMIC DNA]</scope>
    <source>
        <strain evidence="1 2">SM1701</strain>
    </source>
</reference>
<dbReference type="PANTHER" id="PTHR36529">
    <property type="entry name" value="SLL1095 PROTEIN"/>
    <property type="match status" value="1"/>
</dbReference>
<protein>
    <submittedName>
        <fullName evidence="1">Glycosyltransferase</fullName>
    </submittedName>
</protein>
<dbReference type="InterPro" id="IPR018641">
    <property type="entry name" value="Trfase_1_rSAM/seldom-assoc"/>
</dbReference>
<comment type="caution">
    <text evidence="1">The sequence shown here is derived from an EMBL/GenBank/DDBJ whole genome shotgun (WGS) entry which is preliminary data.</text>
</comment>
<dbReference type="RefSeq" id="WP_111062344.1">
    <property type="nucleotide sequence ID" value="NZ_JBHUCU010000002.1"/>
</dbReference>
<dbReference type="Gene3D" id="3.90.550.10">
    <property type="entry name" value="Spore Coat Polysaccharide Biosynthesis Protein SpsA, Chain A"/>
    <property type="match status" value="1"/>
</dbReference>
<dbReference type="OrthoDB" id="9798250at2"/>
<name>A0A2W1N507_9FLAO</name>
<proteinExistence type="predicted"/>
<dbReference type="AlphaFoldDB" id="A0A2W1N507"/>
<dbReference type="Proteomes" id="UP000249248">
    <property type="component" value="Unassembled WGS sequence"/>
</dbReference>
<dbReference type="NCBIfam" id="TIGR04282">
    <property type="entry name" value="glyco_like_cofC"/>
    <property type="match status" value="1"/>
</dbReference>
<evidence type="ECO:0000313" key="2">
    <source>
        <dbReference type="Proteomes" id="UP000249248"/>
    </source>
</evidence>
<dbReference type="GO" id="GO:0016740">
    <property type="term" value="F:transferase activity"/>
    <property type="evidence" value="ECO:0007669"/>
    <property type="project" value="UniProtKB-KW"/>
</dbReference>
<evidence type="ECO:0000313" key="1">
    <source>
        <dbReference type="EMBL" id="PZE18191.1"/>
    </source>
</evidence>
<accession>A0A2W1N507</accession>
<keyword evidence="2" id="KW-1185">Reference proteome</keyword>
<dbReference type="SUPFAM" id="SSF53448">
    <property type="entry name" value="Nucleotide-diphospho-sugar transferases"/>
    <property type="match status" value="1"/>
</dbReference>
<dbReference type="EMBL" id="QKSB01000002">
    <property type="protein sequence ID" value="PZE18191.1"/>
    <property type="molecule type" value="Genomic_DNA"/>
</dbReference>
<dbReference type="InterPro" id="IPR029044">
    <property type="entry name" value="Nucleotide-diphossugar_trans"/>
</dbReference>
<keyword evidence="1" id="KW-0808">Transferase</keyword>
<organism evidence="1 2">
    <name type="scientific">Putridiphycobacter roseus</name>
    <dbReference type="NCBI Taxonomy" id="2219161"/>
    <lineage>
        <taxon>Bacteria</taxon>
        <taxon>Pseudomonadati</taxon>
        <taxon>Bacteroidota</taxon>
        <taxon>Flavobacteriia</taxon>
        <taxon>Flavobacteriales</taxon>
        <taxon>Crocinitomicaceae</taxon>
        <taxon>Putridiphycobacter</taxon>
    </lineage>
</organism>
<gene>
    <name evidence="1" type="ORF">DNU06_06140</name>
</gene>
<dbReference type="Pfam" id="PF09837">
    <property type="entry name" value="DUF2064"/>
    <property type="match status" value="1"/>
</dbReference>
<dbReference type="PANTHER" id="PTHR36529:SF1">
    <property type="entry name" value="GLYCOSYLTRANSFERASE"/>
    <property type="match status" value="1"/>
</dbReference>